<keyword evidence="5" id="KW-0106">Calcium</keyword>
<feature type="compositionally biased region" description="Basic and acidic residues" evidence="21">
    <location>
        <begin position="432"/>
        <end position="441"/>
    </location>
</feature>
<dbReference type="SUPFAM" id="SSF53822">
    <property type="entry name" value="Periplasmic binding protein-like I"/>
    <property type="match status" value="1"/>
</dbReference>
<feature type="compositionally biased region" description="Polar residues" evidence="21">
    <location>
        <begin position="1725"/>
        <end position="1741"/>
    </location>
</feature>
<keyword evidence="4" id="KW-0732">Signal</keyword>
<feature type="region of interest" description="Disordered" evidence="21">
    <location>
        <begin position="432"/>
        <end position="482"/>
    </location>
</feature>
<evidence type="ECO:0000313" key="26">
    <source>
        <dbReference type="RefSeq" id="XP_015267603.1"/>
    </source>
</evidence>
<keyword evidence="3 22" id="KW-0812">Transmembrane</keyword>
<comment type="subcellular location">
    <subcellularLocation>
        <location evidence="17">Postsynaptic cell membrane</location>
        <topology evidence="17">Multi-pass membrane protein</topology>
    </subcellularLocation>
</comment>
<dbReference type="Pfam" id="PF10565">
    <property type="entry name" value="NMDAR2_C"/>
    <property type="match status" value="1"/>
</dbReference>
<evidence type="ECO:0000256" key="3">
    <source>
        <dbReference type="ARBA" id="ARBA00022692"/>
    </source>
</evidence>
<feature type="compositionally biased region" description="Basic and acidic residues" evidence="21">
    <location>
        <begin position="1615"/>
        <end position="1624"/>
    </location>
</feature>
<dbReference type="Pfam" id="PF00060">
    <property type="entry name" value="Lig_chan"/>
    <property type="match status" value="1"/>
</dbReference>
<keyword evidence="10 22" id="KW-0472">Membrane</keyword>
<evidence type="ECO:0000256" key="13">
    <source>
        <dbReference type="ARBA" id="ARBA00023180"/>
    </source>
</evidence>
<dbReference type="GeneID" id="107111188"/>
<evidence type="ECO:0000256" key="4">
    <source>
        <dbReference type="ARBA" id="ARBA00022729"/>
    </source>
</evidence>
<dbReference type="RefSeq" id="XP_015267603.1">
    <property type="nucleotide sequence ID" value="XM_015412117.1"/>
</dbReference>
<dbReference type="PRINTS" id="PR00177">
    <property type="entry name" value="NMDARECEPTOR"/>
</dbReference>
<evidence type="ECO:0000256" key="9">
    <source>
        <dbReference type="ARBA" id="ARBA00023065"/>
    </source>
</evidence>
<comment type="catalytic activity">
    <reaction evidence="18">
        <text>K(+)(in) = K(+)(out)</text>
        <dbReference type="Rhea" id="RHEA:29463"/>
        <dbReference type="ChEBI" id="CHEBI:29103"/>
    </reaction>
</comment>
<dbReference type="Pfam" id="PF01094">
    <property type="entry name" value="ANF_receptor"/>
    <property type="match status" value="1"/>
</dbReference>
<evidence type="ECO:0000256" key="2">
    <source>
        <dbReference type="ARBA" id="ARBA00022475"/>
    </source>
</evidence>
<dbReference type="SUPFAM" id="SSF53850">
    <property type="entry name" value="Periplasmic binding protein-like II"/>
    <property type="match status" value="1"/>
</dbReference>
<dbReference type="SMART" id="SM00079">
    <property type="entry name" value="PBPe"/>
    <property type="match status" value="1"/>
</dbReference>
<feature type="region of interest" description="Disordered" evidence="21">
    <location>
        <begin position="1563"/>
        <end position="1657"/>
    </location>
</feature>
<evidence type="ECO:0000256" key="10">
    <source>
        <dbReference type="ARBA" id="ARBA00023136"/>
    </source>
</evidence>
<keyword evidence="2" id="KW-1003">Cell membrane</keyword>
<dbReference type="CDD" id="cd13718">
    <property type="entry name" value="PBP2_iGluR_NMDA_Nr2"/>
    <property type="match status" value="1"/>
</dbReference>
<evidence type="ECO:0000256" key="6">
    <source>
        <dbReference type="ARBA" id="ARBA00022842"/>
    </source>
</evidence>
<accession>A0ABM1K1L6</accession>
<keyword evidence="13" id="KW-0325">Glycoprotein</keyword>
<dbReference type="CDD" id="cd06378">
    <property type="entry name" value="PBP1_iGluR_NMDA_NR2"/>
    <property type="match status" value="1"/>
</dbReference>
<keyword evidence="16" id="KW-0407">Ion channel</keyword>
<dbReference type="InterPro" id="IPR001828">
    <property type="entry name" value="ANF_lig-bd_rcpt"/>
</dbReference>
<evidence type="ECO:0000256" key="15">
    <source>
        <dbReference type="ARBA" id="ARBA00023286"/>
    </source>
</evidence>
<dbReference type="InterPro" id="IPR001508">
    <property type="entry name" value="Iono_Glu_rcpt_met"/>
</dbReference>
<sequence length="2023" mass="227794">MAEALLNQFLLGLREPKLRRRLVSQDNLDLDKVIREATAYEKAHQDCRAKAVHRKQAAVGSDALDEELPVRHRAPPLQKPRSFALRDFNKNPEAVLGWGKSQVRFQEFDEPLDLLVVEGRCSSLLGLSWFEPLGLSLNGINQVRSLDFAVLHRFDTAELKVKREKCLLGVPRIEFLGFAVDASGIHSTADKVKAITHAPPPQSKSELQAFLGLLNFYHSFLPLKAAVAEPLHCLLDKSAPWVWGPLQAAAFQAVKDLLVSNSVLAHFNEALPVVLACDALPYEAGAVLGHRLPDVHGVPVAYYSRTLSAAECNYAQIDKEALAFLAGVKKFHHYLYGRPFTVLMDHKALLGLLAPDRQTPQMISPWVLRWFIFMGGYSYTLVHHQGKAMGHADALSHLPLPICDLAPAPAHQIALLESLPDQPLHVKEVAHCTSEDKEHARGPTSSDTGNTGTRNRGTSSGQPSAKDVTGGANHRSRASRLLPHPKDTISFKRFYLWNAQLGGGGGGYSFSHSRYGDAAREEEEGEDRGAARQGALLAFASRYEWAAGEALEFPRYGMELVKMARACWTLLVLQTLLAESALVHGAERGYPVLNIAVILGRMQRLTERDVRGLWTGEMAANFTLEVNVVPLLVNHTDPKSIITNVCDLMSGTKIHGVVFSDDTDQEAVAQILDFISSQTFIPILGIHGGSSMIMAEKDLMSTFFQFGASIQQEAIIMLKFMQYYDWHVFSLVTSTFPGYRDFIAFIKYTVENSFVGWDMQNIITLDAPIGDARTTVQLKKIHSSVILLYCSKDEAVYVLDEARSLGLTGYDFFWIVPSMVSGNMEVTPPEFPSGLISVAYDEWDYSLKARVRDGLGIITTAAAAMLDRDSFIPEAKTSCYGQQERNEQPSPTLHTFMMNVTWEGKDLSFTEDGYQAHPRLVVIVLNQTREWEKVGKWENKTLTHKYSVWPRFNSFNDSDPDNNHLSIVTLEEAPFVIVEDMDPLTETCVKNTVPCRKFVVINNITKEGRNVKKCCKGFCIDILKKLSKAIKFTYDLYLVTNGKHGKKINNEWNGMIGEVVKKQAVMAVGSLTINGERSEVVDFSVPFVETGISVMVSRSNGTVSPSAFLEPFSASVWVMMFVMLLIVSAIAVFVFEYFSPVGYNRNLAQGRDPHGPSFTIGKAVWLLWGLVFNNSVPVQNPKGTTSKIMVSVWAFFAVIFLASYTANLAAFMIQEEFVDQVTGLSDKKFQQPYAYSPPFRFGTVPNGSTERNIRNNYKEMHTYMVKYNQKGVEDALVSLKTGKLDAFIYDAAVLNYKAGRDEGCKLVTIGSGYIFATTGYGIALQKGSPWKRPIDLALLQFVGDGEMEELETLWLTGICHNEKNEVMSSQLDIDNMAGVFYMLAAAMALSLITFVWEHLFYWKLRFCFTGVCSDRPGLLFSISRAIYSCLHGVHIEEKKKSPDFTLTSSQTNMLKLLRTAKNMTNLADMNPSRLNSPKRTPDFIHRGSLIMDMMMDKGNLVFSENRPFPGKENVFSDNMSELQTFPPGNRHKDNLNNYVFQGQHPLTLNESNPNTVEVAVATEAKANSRPRQLWRKSVESLRQESLRQDSIRQGSQRENVSEENRQHSLTGPRYLPEEIIRSDVSDTSSRATCHMEPENNNKHHKSKDNVKKRPVSKYPKDCSEVELTYLKNKSLPRDKIYIIDADKERGFHLDTPQYIENIILPETMEFSEGYQDHNDNYRNAEPSNRTSLPNEESLPNNDQYKLYSKHYSAKEKNASFGEANERYRQNATHCRSCLSTLPTYTGHYTSRSPYKCDACVRMGNLYDIDEDQMLQETANSTQREDLYRHDWVQNNNTQPPKKSKLKMSRQHSYDNILDKCREMDLGRPARSISLKDKERLLEVNPYATLFNVPQSKLLSNKAPLFSRTLDDGKRVKSLYSDHSAENPFLHSYCDDQHLGLGRSPTDSYKQSLKSRYDSYSRSSLRSTASYCSRDGRVHNDMYISEHGLPYVANKNSVYSTPRVLNSCSNRRVYKKMPSIESDV</sequence>
<keyword evidence="8" id="KW-0770">Synapse</keyword>
<name>A0ABM1K1L6_GEKJA</name>
<keyword evidence="11" id="KW-1015">Disulfide bond</keyword>
<feature type="domain" description="Ionotropic glutamate receptor L-glutamate and glycine-binding" evidence="24">
    <location>
        <begin position="998"/>
        <end position="1061"/>
    </location>
</feature>
<dbReference type="Pfam" id="PF17919">
    <property type="entry name" value="RT_RNaseH_2"/>
    <property type="match status" value="1"/>
</dbReference>
<evidence type="ECO:0000256" key="18">
    <source>
        <dbReference type="ARBA" id="ARBA00034430"/>
    </source>
</evidence>
<organism evidence="25 26">
    <name type="scientific">Gekko japonicus</name>
    <name type="common">Schlegel's Japanese gecko</name>
    <dbReference type="NCBI Taxonomy" id="146911"/>
    <lineage>
        <taxon>Eukaryota</taxon>
        <taxon>Metazoa</taxon>
        <taxon>Chordata</taxon>
        <taxon>Craniata</taxon>
        <taxon>Vertebrata</taxon>
        <taxon>Euteleostomi</taxon>
        <taxon>Lepidosauria</taxon>
        <taxon>Squamata</taxon>
        <taxon>Bifurcata</taxon>
        <taxon>Gekkota</taxon>
        <taxon>Gekkonidae</taxon>
        <taxon>Gekkoninae</taxon>
        <taxon>Gekko</taxon>
    </lineage>
</organism>
<keyword evidence="6" id="KW-0460">Magnesium</keyword>
<comment type="catalytic activity">
    <reaction evidence="20">
        <text>Ca(2+)(in) = Ca(2+)(out)</text>
        <dbReference type="Rhea" id="RHEA:29671"/>
        <dbReference type="ChEBI" id="CHEBI:29108"/>
    </reaction>
</comment>
<dbReference type="PANTHER" id="PTHR18966">
    <property type="entry name" value="IONOTROPIC GLUTAMATE RECEPTOR"/>
    <property type="match status" value="1"/>
</dbReference>
<dbReference type="InterPro" id="IPR043502">
    <property type="entry name" value="DNA/RNA_pol_sf"/>
</dbReference>
<protein>
    <submittedName>
        <fullName evidence="26">Glutamate receptor ionotropic, NMDA 2A</fullName>
    </submittedName>
</protein>
<keyword evidence="7 22" id="KW-1133">Transmembrane helix</keyword>
<keyword evidence="14" id="KW-0628">Postsynaptic cell membrane</keyword>
<evidence type="ECO:0000256" key="12">
    <source>
        <dbReference type="ARBA" id="ARBA00023170"/>
    </source>
</evidence>
<feature type="transmembrane region" description="Helical" evidence="22">
    <location>
        <begin position="1379"/>
        <end position="1402"/>
    </location>
</feature>
<evidence type="ECO:0000256" key="7">
    <source>
        <dbReference type="ARBA" id="ARBA00022989"/>
    </source>
</evidence>
<evidence type="ECO:0000256" key="20">
    <source>
        <dbReference type="ARBA" id="ARBA00036634"/>
    </source>
</evidence>
<keyword evidence="1" id="KW-0813">Transport</keyword>
<evidence type="ECO:0000256" key="16">
    <source>
        <dbReference type="ARBA" id="ARBA00023303"/>
    </source>
</evidence>
<dbReference type="CDD" id="cd09274">
    <property type="entry name" value="RNase_HI_RT_Ty3"/>
    <property type="match status" value="1"/>
</dbReference>
<evidence type="ECO:0000256" key="22">
    <source>
        <dbReference type="SAM" id="Phobius"/>
    </source>
</evidence>
<evidence type="ECO:0000256" key="17">
    <source>
        <dbReference type="ARBA" id="ARBA00034104"/>
    </source>
</evidence>
<evidence type="ECO:0000256" key="21">
    <source>
        <dbReference type="SAM" id="MobiDB-lite"/>
    </source>
</evidence>
<dbReference type="Gene3D" id="3.40.50.2300">
    <property type="match status" value="2"/>
</dbReference>
<keyword evidence="12 26" id="KW-0675">Receptor</keyword>
<dbReference type="SUPFAM" id="SSF56672">
    <property type="entry name" value="DNA/RNA polymerases"/>
    <property type="match status" value="1"/>
</dbReference>
<evidence type="ECO:0000256" key="5">
    <source>
        <dbReference type="ARBA" id="ARBA00022837"/>
    </source>
</evidence>
<evidence type="ECO:0000256" key="8">
    <source>
        <dbReference type="ARBA" id="ARBA00023018"/>
    </source>
</evidence>
<feature type="compositionally biased region" description="Basic and acidic residues" evidence="21">
    <location>
        <begin position="1633"/>
        <end position="1651"/>
    </location>
</feature>
<feature type="transmembrane region" description="Helical" evidence="22">
    <location>
        <begin position="1188"/>
        <end position="1210"/>
    </location>
</feature>
<feature type="transmembrane region" description="Helical" evidence="22">
    <location>
        <begin position="1116"/>
        <end position="1138"/>
    </location>
</feature>
<evidence type="ECO:0000256" key="14">
    <source>
        <dbReference type="ARBA" id="ARBA00023257"/>
    </source>
</evidence>
<evidence type="ECO:0000259" key="24">
    <source>
        <dbReference type="SMART" id="SM00918"/>
    </source>
</evidence>
<dbReference type="Gene3D" id="3.40.190.10">
    <property type="entry name" value="Periplasmic binding protein-like II"/>
    <property type="match status" value="2"/>
</dbReference>
<evidence type="ECO:0000256" key="1">
    <source>
        <dbReference type="ARBA" id="ARBA00022448"/>
    </source>
</evidence>
<dbReference type="InterPro" id="IPR015683">
    <property type="entry name" value="Ionotropic_Glu_rcpt"/>
</dbReference>
<dbReference type="InterPro" id="IPR001320">
    <property type="entry name" value="Iontro_rcpt_C"/>
</dbReference>
<evidence type="ECO:0000256" key="11">
    <source>
        <dbReference type="ARBA" id="ARBA00023157"/>
    </source>
</evidence>
<dbReference type="InterPro" id="IPR018884">
    <property type="entry name" value="NMDAR2_C"/>
</dbReference>
<keyword evidence="25" id="KW-1185">Reference proteome</keyword>
<proteinExistence type="predicted"/>
<evidence type="ECO:0000256" key="19">
    <source>
        <dbReference type="ARBA" id="ARBA00036239"/>
    </source>
</evidence>
<dbReference type="Pfam" id="PF10613">
    <property type="entry name" value="Lig_chan-Glu_bd"/>
    <property type="match status" value="1"/>
</dbReference>
<reference evidence="26" key="1">
    <citation type="submission" date="2025-08" db="UniProtKB">
        <authorList>
            <consortium name="RefSeq"/>
        </authorList>
    </citation>
    <scope>IDENTIFICATION</scope>
</reference>
<evidence type="ECO:0000259" key="23">
    <source>
        <dbReference type="SMART" id="SM00079"/>
    </source>
</evidence>
<dbReference type="SMART" id="SM00918">
    <property type="entry name" value="Lig_chan-Glu_bd"/>
    <property type="match status" value="1"/>
</dbReference>
<dbReference type="Gene3D" id="3.30.70.270">
    <property type="match status" value="1"/>
</dbReference>
<keyword evidence="9" id="KW-0406">Ion transport</keyword>
<feature type="region of interest" description="Disordered" evidence="21">
    <location>
        <begin position="1713"/>
        <end position="1741"/>
    </location>
</feature>
<keyword evidence="15" id="KW-1071">Ligand-gated ion channel</keyword>
<feature type="compositionally biased region" description="Basic and acidic residues" evidence="21">
    <location>
        <begin position="1576"/>
        <end position="1590"/>
    </location>
</feature>
<dbReference type="InterPro" id="IPR041577">
    <property type="entry name" value="RT_RNaseH_2"/>
</dbReference>
<feature type="compositionally biased region" description="Low complexity" evidence="21">
    <location>
        <begin position="448"/>
        <end position="461"/>
    </location>
</feature>
<evidence type="ECO:0000313" key="25">
    <source>
        <dbReference type="Proteomes" id="UP000694871"/>
    </source>
</evidence>
<gene>
    <name evidence="26" type="primary">GRIN2A</name>
</gene>
<dbReference type="InterPro" id="IPR028082">
    <property type="entry name" value="Peripla_BP_I"/>
</dbReference>
<dbReference type="InterPro" id="IPR019594">
    <property type="entry name" value="Glu/Gly-bd"/>
</dbReference>
<comment type="catalytic activity">
    <reaction evidence="19">
        <text>Na(+)(in) = Na(+)(out)</text>
        <dbReference type="Rhea" id="RHEA:34963"/>
        <dbReference type="ChEBI" id="CHEBI:29101"/>
    </reaction>
</comment>
<dbReference type="InterPro" id="IPR043128">
    <property type="entry name" value="Rev_trsase/Diguanyl_cyclase"/>
</dbReference>
<feature type="domain" description="Ionotropic glutamate receptor C-terminal" evidence="23">
    <location>
        <begin position="997"/>
        <end position="1357"/>
    </location>
</feature>
<dbReference type="Proteomes" id="UP000694871">
    <property type="component" value="Unplaced"/>
</dbReference>